<dbReference type="InterPro" id="IPR016186">
    <property type="entry name" value="C-type_lectin-like/link_sf"/>
</dbReference>
<dbReference type="OrthoDB" id="7357196at2759"/>
<dbReference type="InterPro" id="IPR001304">
    <property type="entry name" value="C-type_lectin-like"/>
</dbReference>
<name>A0A8S1DSL2_9INSE</name>
<evidence type="ECO:0000259" key="2">
    <source>
        <dbReference type="PROSITE" id="PS50041"/>
    </source>
</evidence>
<sequence>MQKFCLIFACVLAYGNAESTTNKPNQQPALNGTNCHNHDVLTLTTLANGKKYVFVSWGKANWESAKALCEKSNMTLALPKTQEELTLLHEMAKEKIPYPSSGWWVLASDVGQKAGDFRWGDGQALPRDSALWDKEYDQPDMFGRGEAACVYFYTRVSARLKDNLCSITLNFVCEPRPGCP</sequence>
<dbReference type="CDD" id="cd00037">
    <property type="entry name" value="CLECT"/>
    <property type="match status" value="1"/>
</dbReference>
<comment type="caution">
    <text evidence="3">The sequence shown here is derived from an EMBL/GenBank/DDBJ whole genome shotgun (WGS) entry which is preliminary data.</text>
</comment>
<dbReference type="SUPFAM" id="SSF56436">
    <property type="entry name" value="C-type lectin-like"/>
    <property type="match status" value="1"/>
</dbReference>
<gene>
    <name evidence="3" type="ORF">CLODIP_2_CD01951</name>
</gene>
<dbReference type="AlphaFoldDB" id="A0A8S1DSL2"/>
<dbReference type="Proteomes" id="UP000494165">
    <property type="component" value="Unassembled WGS sequence"/>
</dbReference>
<evidence type="ECO:0000313" key="3">
    <source>
        <dbReference type="EMBL" id="CAB3385500.1"/>
    </source>
</evidence>
<keyword evidence="4" id="KW-1185">Reference proteome</keyword>
<dbReference type="PROSITE" id="PS50041">
    <property type="entry name" value="C_TYPE_LECTIN_2"/>
    <property type="match status" value="1"/>
</dbReference>
<dbReference type="Gene3D" id="3.10.100.10">
    <property type="entry name" value="Mannose-Binding Protein A, subunit A"/>
    <property type="match status" value="1"/>
</dbReference>
<dbReference type="EMBL" id="CADEPI010000416">
    <property type="protein sequence ID" value="CAB3385500.1"/>
    <property type="molecule type" value="Genomic_DNA"/>
</dbReference>
<reference evidence="3 4" key="1">
    <citation type="submission" date="2020-04" db="EMBL/GenBank/DDBJ databases">
        <authorList>
            <person name="Alioto T."/>
            <person name="Alioto T."/>
            <person name="Gomez Garrido J."/>
        </authorList>
    </citation>
    <scope>NUCLEOTIDE SEQUENCE [LARGE SCALE GENOMIC DNA]</scope>
</reference>
<organism evidence="3 4">
    <name type="scientific">Cloeon dipterum</name>
    <dbReference type="NCBI Taxonomy" id="197152"/>
    <lineage>
        <taxon>Eukaryota</taxon>
        <taxon>Metazoa</taxon>
        <taxon>Ecdysozoa</taxon>
        <taxon>Arthropoda</taxon>
        <taxon>Hexapoda</taxon>
        <taxon>Insecta</taxon>
        <taxon>Pterygota</taxon>
        <taxon>Palaeoptera</taxon>
        <taxon>Ephemeroptera</taxon>
        <taxon>Pisciforma</taxon>
        <taxon>Baetidae</taxon>
        <taxon>Cloeon</taxon>
    </lineage>
</organism>
<dbReference type="InterPro" id="IPR016187">
    <property type="entry name" value="CTDL_fold"/>
</dbReference>
<feature type="chain" id="PRO_5035779398" description="C-type lectin domain-containing protein" evidence="1">
    <location>
        <begin position="18"/>
        <end position="180"/>
    </location>
</feature>
<dbReference type="SMART" id="SM00034">
    <property type="entry name" value="CLECT"/>
    <property type="match status" value="1"/>
</dbReference>
<proteinExistence type="predicted"/>
<feature type="domain" description="C-type lectin" evidence="2">
    <location>
        <begin position="47"/>
        <end position="174"/>
    </location>
</feature>
<evidence type="ECO:0000313" key="4">
    <source>
        <dbReference type="Proteomes" id="UP000494165"/>
    </source>
</evidence>
<protein>
    <recommendedName>
        <fullName evidence="2">C-type lectin domain-containing protein</fullName>
    </recommendedName>
</protein>
<evidence type="ECO:0000256" key="1">
    <source>
        <dbReference type="SAM" id="SignalP"/>
    </source>
</evidence>
<accession>A0A8S1DSL2</accession>
<keyword evidence="1" id="KW-0732">Signal</keyword>
<feature type="signal peptide" evidence="1">
    <location>
        <begin position="1"/>
        <end position="17"/>
    </location>
</feature>
<dbReference type="Pfam" id="PF00059">
    <property type="entry name" value="Lectin_C"/>
    <property type="match status" value="1"/>
</dbReference>